<dbReference type="NCBIfam" id="TIGR03506">
    <property type="entry name" value="FlgEFG_subfam"/>
    <property type="match status" value="2"/>
</dbReference>
<dbReference type="GO" id="GO:0009424">
    <property type="term" value="C:bacterial-type flagellum hook"/>
    <property type="evidence" value="ECO:0007669"/>
    <property type="project" value="TreeGrafter"/>
</dbReference>
<dbReference type="eggNOG" id="COG1749">
    <property type="taxonomic scope" value="Bacteria"/>
</dbReference>
<keyword evidence="10" id="KW-0969">Cilium</keyword>
<dbReference type="Pfam" id="PF00460">
    <property type="entry name" value="Flg_bb_rod"/>
    <property type="match status" value="1"/>
</dbReference>
<feature type="domain" description="Flagellar hook protein FlgE/F/G-like D1" evidence="9">
    <location>
        <begin position="83"/>
        <end position="132"/>
    </location>
</feature>
<dbReference type="SUPFAM" id="SSF117143">
    <property type="entry name" value="Flagellar hook protein flgE"/>
    <property type="match status" value="1"/>
</dbReference>
<evidence type="ECO:0000259" key="6">
    <source>
        <dbReference type="Pfam" id="PF00460"/>
    </source>
</evidence>
<dbReference type="AlphaFoldDB" id="Q2SDU1"/>
<evidence type="ECO:0000259" key="9">
    <source>
        <dbReference type="Pfam" id="PF22692"/>
    </source>
</evidence>
<protein>
    <recommendedName>
        <fullName evidence="3 5">Flagellar hook protein FlgE</fullName>
    </recommendedName>
</protein>
<evidence type="ECO:0000256" key="4">
    <source>
        <dbReference type="ARBA" id="ARBA00023143"/>
    </source>
</evidence>
<dbReference type="Pfam" id="PF22692">
    <property type="entry name" value="LlgE_F_G_D1"/>
    <property type="match status" value="1"/>
</dbReference>
<feature type="domain" description="Flagellar basal body rod protein N-terminal" evidence="6">
    <location>
        <begin position="4"/>
        <end position="33"/>
    </location>
</feature>
<evidence type="ECO:0000313" key="10">
    <source>
        <dbReference type="EMBL" id="ABC31183.1"/>
    </source>
</evidence>
<keyword evidence="4 5" id="KW-0975">Bacterial flagellum</keyword>
<evidence type="ECO:0000256" key="3">
    <source>
        <dbReference type="ARBA" id="ARBA00019015"/>
    </source>
</evidence>
<evidence type="ECO:0000256" key="5">
    <source>
        <dbReference type="RuleBase" id="RU362116"/>
    </source>
</evidence>
<dbReference type="OrthoDB" id="8578401at2"/>
<dbReference type="GO" id="GO:0005829">
    <property type="term" value="C:cytosol"/>
    <property type="evidence" value="ECO:0007669"/>
    <property type="project" value="TreeGrafter"/>
</dbReference>
<dbReference type="GO" id="GO:0071978">
    <property type="term" value="P:bacterial-type flagellum-dependent swarming motility"/>
    <property type="evidence" value="ECO:0007669"/>
    <property type="project" value="TreeGrafter"/>
</dbReference>
<keyword evidence="10" id="KW-0282">Flagellum</keyword>
<dbReference type="STRING" id="349521.HCH_04479"/>
<feature type="domain" description="Flagellar basal-body/hook protein C-terminal" evidence="7">
    <location>
        <begin position="606"/>
        <end position="650"/>
    </location>
</feature>
<feature type="domain" description="Flagellar hook protein FlgE D2" evidence="8">
    <location>
        <begin position="375"/>
        <end position="532"/>
    </location>
</feature>
<proteinExistence type="inferred from homology"/>
<gene>
    <name evidence="10" type="primary">flgE2</name>
    <name evidence="10" type="ordered locus">HCH_04479</name>
</gene>
<reference evidence="10 11" key="1">
    <citation type="journal article" date="2005" name="Nucleic Acids Res.">
        <title>Genomic blueprint of Hahella chejuensis, a marine microbe producing an algicidal agent.</title>
        <authorList>
            <person name="Jeong H."/>
            <person name="Yim J.H."/>
            <person name="Lee C."/>
            <person name="Choi S.-H."/>
            <person name="Park Y.K."/>
            <person name="Yoon S.H."/>
            <person name="Hur C.-G."/>
            <person name="Kang H.-Y."/>
            <person name="Kim D."/>
            <person name="Lee H.H."/>
            <person name="Park K.H."/>
            <person name="Park S.-H."/>
            <person name="Park H.-S."/>
            <person name="Lee H.K."/>
            <person name="Oh T.K."/>
            <person name="Kim J.F."/>
        </authorList>
    </citation>
    <scope>NUCLEOTIDE SEQUENCE [LARGE SCALE GENOMIC DNA]</scope>
    <source>
        <strain evidence="10 11">KCTC 2396</strain>
    </source>
</reference>
<dbReference type="Proteomes" id="UP000000238">
    <property type="component" value="Chromosome"/>
</dbReference>
<comment type="similarity">
    <text evidence="2 5">Belongs to the flagella basal body rod proteins family.</text>
</comment>
<sequence length="651" mass="67499">MPFNIALTGIRAASVDLEVTGNNIANASTTGFKRSRAEFGDLYANSFLSLGTNPVGDGVRVQKVRQEFAQGNLSFTENGLDLAINGEGFFILDTNNGDRRYSRAGAFGIDKEGNVVNSSGMHLQGFVANDSGVVSGVLGDLVIDDTSLAPDRTTRVDANLNLDASEPVLLERGDSLTSDGLLIGQAVDATAAGTNGANGYAAQTITVTQADGSTSTVTIPANSSANEIAALFNNVDNIDAAASTRATITAAGFNNASGTMQVFINGVLFDGYTNLTDLGDAINSSSSLIGVRAVLDGTDLVVIDNRGNDLSFSFNGAAGDQFLVQGDDAAATSQTLSTALTDVVVGGGVNLTIQDGVTVASGTTDLFATFTGTPFVNNVFDPADENTYNHATSTTIYDSLGNSHVLTTFFVKEPQTATTPDNLWTMYALIDGQDIGDPLVTGGTPTRASYSLVFDQDGSINEVLSDDVLISNWTPLAPDGTPNGAEGPLNVADGGTLPIPDPPTSSNFFVDLGTTTQYGSAFAVNDLQQNGFTTGRLIGLDVDDGGVIFARYTNGESKVLGQVALANFNDIQGLAPVGETTWVETFNSGNPVIGSPGTASLGAIRSSSLEDSNVDLSEQLVGLIIAQRNYQANAKTIETANAITQTIINLR</sequence>
<accession>Q2SDU1</accession>
<dbReference type="RefSeq" id="WP_011398250.1">
    <property type="nucleotide sequence ID" value="NC_007645.1"/>
</dbReference>
<keyword evidence="10" id="KW-0966">Cell projection</keyword>
<dbReference type="InterPro" id="IPR020013">
    <property type="entry name" value="Flagellar_FlgE/F/G"/>
</dbReference>
<dbReference type="InterPro" id="IPR011491">
    <property type="entry name" value="FlgE_D2"/>
</dbReference>
<dbReference type="InterPro" id="IPR053967">
    <property type="entry name" value="LlgE_F_G-like_D1"/>
</dbReference>
<dbReference type="InterPro" id="IPR037058">
    <property type="entry name" value="Falgellar_hook_FlgE_sf"/>
</dbReference>
<dbReference type="PANTHER" id="PTHR30435">
    <property type="entry name" value="FLAGELLAR PROTEIN"/>
    <property type="match status" value="1"/>
</dbReference>
<dbReference type="Gene3D" id="2.60.98.20">
    <property type="entry name" value="Flagellar hook protein FlgE"/>
    <property type="match status" value="1"/>
</dbReference>
<name>Q2SDU1_HAHCH</name>
<dbReference type="InterPro" id="IPR001444">
    <property type="entry name" value="Flag_bb_rod_N"/>
</dbReference>
<organism evidence="10 11">
    <name type="scientific">Hahella chejuensis (strain KCTC 2396)</name>
    <dbReference type="NCBI Taxonomy" id="349521"/>
    <lineage>
        <taxon>Bacteria</taxon>
        <taxon>Pseudomonadati</taxon>
        <taxon>Pseudomonadota</taxon>
        <taxon>Gammaproteobacteria</taxon>
        <taxon>Oceanospirillales</taxon>
        <taxon>Hahellaceae</taxon>
        <taxon>Hahella</taxon>
    </lineage>
</organism>
<dbReference type="InterPro" id="IPR037925">
    <property type="entry name" value="FlgE/F/G-like"/>
</dbReference>
<evidence type="ECO:0000259" key="8">
    <source>
        <dbReference type="Pfam" id="PF07559"/>
    </source>
</evidence>
<dbReference type="PANTHER" id="PTHR30435:SF1">
    <property type="entry name" value="FLAGELLAR HOOK PROTEIN FLGE"/>
    <property type="match status" value="1"/>
</dbReference>
<dbReference type="Pfam" id="PF06429">
    <property type="entry name" value="Flg_bbr_C"/>
    <property type="match status" value="1"/>
</dbReference>
<dbReference type="Pfam" id="PF07559">
    <property type="entry name" value="FlgE_D2"/>
    <property type="match status" value="1"/>
</dbReference>
<dbReference type="EMBL" id="CP000155">
    <property type="protein sequence ID" value="ABC31183.1"/>
    <property type="molecule type" value="Genomic_DNA"/>
</dbReference>
<keyword evidence="11" id="KW-1185">Reference proteome</keyword>
<dbReference type="HOGENOM" id="CLU_013687_2_0_6"/>
<comment type="function">
    <text evidence="5">A flexible structure which links the flagellar filament to the drive apparatus in the basal body.</text>
</comment>
<comment type="subcellular location">
    <subcellularLocation>
        <location evidence="1 5">Bacterial flagellum basal body</location>
    </subcellularLocation>
</comment>
<evidence type="ECO:0000256" key="2">
    <source>
        <dbReference type="ARBA" id="ARBA00009677"/>
    </source>
</evidence>
<evidence type="ECO:0000259" key="7">
    <source>
        <dbReference type="Pfam" id="PF06429"/>
    </source>
</evidence>
<dbReference type="InterPro" id="IPR010930">
    <property type="entry name" value="Flg_bb/hook_C_dom"/>
</dbReference>
<evidence type="ECO:0000256" key="1">
    <source>
        <dbReference type="ARBA" id="ARBA00004117"/>
    </source>
</evidence>
<evidence type="ECO:0000313" key="11">
    <source>
        <dbReference type="Proteomes" id="UP000000238"/>
    </source>
</evidence>
<dbReference type="KEGG" id="hch:HCH_04479"/>
<dbReference type="GO" id="GO:0009425">
    <property type="term" value="C:bacterial-type flagellum basal body"/>
    <property type="evidence" value="ECO:0007669"/>
    <property type="project" value="UniProtKB-SubCell"/>
</dbReference>